<sequence length="158" mass="17136">MTLAQQRIGEVLKWIQISSAPRRTPLNDPTIVGPFAVIVPSELDAPLTPGFAANALPLFAPKAQCEGLALPPIDKEAPASQDRMKERLEHLLWKVQAGALPPCRFVPLPDGRETLREAMERAGATDTDLDRLPLLGVPLWALSAWDSASITARLASFP</sequence>
<name>A0A7W9ASW7_9SPHN</name>
<evidence type="ECO:0000313" key="2">
    <source>
        <dbReference type="Proteomes" id="UP000557739"/>
    </source>
</evidence>
<dbReference type="RefSeq" id="WP_184030858.1">
    <property type="nucleotide sequence ID" value="NZ_JACIJJ010000007.1"/>
</dbReference>
<gene>
    <name evidence="1" type="ORF">FHR19_003373</name>
</gene>
<organism evidence="1 2">
    <name type="scientific">Sphingomonas yantingensis</name>
    <dbReference type="NCBI Taxonomy" id="1241761"/>
    <lineage>
        <taxon>Bacteria</taxon>
        <taxon>Pseudomonadati</taxon>
        <taxon>Pseudomonadota</taxon>
        <taxon>Alphaproteobacteria</taxon>
        <taxon>Sphingomonadales</taxon>
        <taxon>Sphingomonadaceae</taxon>
        <taxon>Sphingomonas</taxon>
    </lineage>
</organism>
<protein>
    <submittedName>
        <fullName evidence="1">Uncharacterized protein</fullName>
    </submittedName>
</protein>
<dbReference type="AlphaFoldDB" id="A0A7W9ASW7"/>
<comment type="caution">
    <text evidence="1">The sequence shown here is derived from an EMBL/GenBank/DDBJ whole genome shotgun (WGS) entry which is preliminary data.</text>
</comment>
<accession>A0A7W9ASW7</accession>
<dbReference type="EMBL" id="JACIJJ010000007">
    <property type="protein sequence ID" value="MBB5699993.1"/>
    <property type="molecule type" value="Genomic_DNA"/>
</dbReference>
<evidence type="ECO:0000313" key="1">
    <source>
        <dbReference type="EMBL" id="MBB5699993.1"/>
    </source>
</evidence>
<keyword evidence="2" id="KW-1185">Reference proteome</keyword>
<proteinExistence type="predicted"/>
<dbReference type="Proteomes" id="UP000557739">
    <property type="component" value="Unassembled WGS sequence"/>
</dbReference>
<reference evidence="1 2" key="1">
    <citation type="submission" date="2020-08" db="EMBL/GenBank/DDBJ databases">
        <title>Genomic Encyclopedia of Type Strains, Phase IV (KMG-IV): sequencing the most valuable type-strain genomes for metagenomic binning, comparative biology and taxonomic classification.</title>
        <authorList>
            <person name="Goeker M."/>
        </authorList>
    </citation>
    <scope>NUCLEOTIDE SEQUENCE [LARGE SCALE GENOMIC DNA]</scope>
    <source>
        <strain evidence="1 2">DSM 27244</strain>
    </source>
</reference>